<organism evidence="2">
    <name type="scientific">Anguilla anguilla</name>
    <name type="common">European freshwater eel</name>
    <name type="synonym">Muraena anguilla</name>
    <dbReference type="NCBI Taxonomy" id="7936"/>
    <lineage>
        <taxon>Eukaryota</taxon>
        <taxon>Metazoa</taxon>
        <taxon>Chordata</taxon>
        <taxon>Craniata</taxon>
        <taxon>Vertebrata</taxon>
        <taxon>Euteleostomi</taxon>
        <taxon>Actinopterygii</taxon>
        <taxon>Neopterygii</taxon>
        <taxon>Teleostei</taxon>
        <taxon>Anguilliformes</taxon>
        <taxon>Anguillidae</taxon>
        <taxon>Anguilla</taxon>
    </lineage>
</organism>
<dbReference type="EMBL" id="GBXM01078322">
    <property type="protein sequence ID" value="JAH30255.1"/>
    <property type="molecule type" value="Transcribed_RNA"/>
</dbReference>
<proteinExistence type="predicted"/>
<reference evidence="2" key="1">
    <citation type="submission" date="2014-11" db="EMBL/GenBank/DDBJ databases">
        <authorList>
            <person name="Amaro Gonzalez C."/>
        </authorList>
    </citation>
    <scope>NUCLEOTIDE SEQUENCE</scope>
</reference>
<dbReference type="AlphaFoldDB" id="A0A0E9RPE6"/>
<reference evidence="2" key="2">
    <citation type="journal article" date="2015" name="Fish Shellfish Immunol.">
        <title>Early steps in the European eel (Anguilla anguilla)-Vibrio vulnificus interaction in the gills: Role of the RtxA13 toxin.</title>
        <authorList>
            <person name="Callol A."/>
            <person name="Pajuelo D."/>
            <person name="Ebbesson L."/>
            <person name="Teles M."/>
            <person name="MacKenzie S."/>
            <person name="Amaro C."/>
        </authorList>
    </citation>
    <scope>NUCLEOTIDE SEQUENCE</scope>
</reference>
<sequence length="52" mass="5454">MMIESRAVRGPDGSLCLWSSDVPKVAVARDSRTGAPHAFSTPQSSATVSKHA</sequence>
<feature type="region of interest" description="Disordered" evidence="1">
    <location>
        <begin position="31"/>
        <end position="52"/>
    </location>
</feature>
<evidence type="ECO:0000256" key="1">
    <source>
        <dbReference type="SAM" id="MobiDB-lite"/>
    </source>
</evidence>
<protein>
    <submittedName>
        <fullName evidence="2">Uncharacterized protein</fullName>
    </submittedName>
</protein>
<accession>A0A0E9RPE6</accession>
<evidence type="ECO:0000313" key="2">
    <source>
        <dbReference type="EMBL" id="JAH30255.1"/>
    </source>
</evidence>
<name>A0A0E9RPE6_ANGAN</name>
<feature type="compositionally biased region" description="Polar residues" evidence="1">
    <location>
        <begin position="40"/>
        <end position="52"/>
    </location>
</feature>